<keyword evidence="5" id="KW-0539">Nucleus</keyword>
<dbReference type="PANTHER" id="PTHR11945:SF176">
    <property type="entry name" value="MADS-BOX TRANSCRIPTION FACTOR FAMILY PROTEIN"/>
    <property type="match status" value="1"/>
</dbReference>
<keyword evidence="8" id="KW-1185">Reference proteome</keyword>
<proteinExistence type="predicted"/>
<organism evidence="7 8">
    <name type="scientific">Eucalyptus globulus</name>
    <name type="common">Tasmanian blue gum</name>
    <dbReference type="NCBI Taxonomy" id="34317"/>
    <lineage>
        <taxon>Eukaryota</taxon>
        <taxon>Viridiplantae</taxon>
        <taxon>Streptophyta</taxon>
        <taxon>Embryophyta</taxon>
        <taxon>Tracheophyta</taxon>
        <taxon>Spermatophyta</taxon>
        <taxon>Magnoliopsida</taxon>
        <taxon>eudicotyledons</taxon>
        <taxon>Gunneridae</taxon>
        <taxon>Pentapetalae</taxon>
        <taxon>rosids</taxon>
        <taxon>malvids</taxon>
        <taxon>Myrtales</taxon>
        <taxon>Myrtaceae</taxon>
        <taxon>Myrtoideae</taxon>
        <taxon>Eucalypteae</taxon>
        <taxon>Eucalyptus</taxon>
    </lineage>
</organism>
<dbReference type="CDD" id="cd00266">
    <property type="entry name" value="MADS_SRF_like"/>
    <property type="match status" value="1"/>
</dbReference>
<evidence type="ECO:0000313" key="8">
    <source>
        <dbReference type="Proteomes" id="UP001634007"/>
    </source>
</evidence>
<keyword evidence="3" id="KW-0238">DNA-binding</keyword>
<evidence type="ECO:0000256" key="4">
    <source>
        <dbReference type="ARBA" id="ARBA00023163"/>
    </source>
</evidence>
<protein>
    <recommendedName>
        <fullName evidence="6">MADS-box domain-containing protein</fullName>
    </recommendedName>
</protein>
<dbReference type="SUPFAM" id="SSF55455">
    <property type="entry name" value="SRF-like"/>
    <property type="match status" value="1"/>
</dbReference>
<feature type="domain" description="MADS-box" evidence="6">
    <location>
        <begin position="1"/>
        <end position="52"/>
    </location>
</feature>
<evidence type="ECO:0000259" key="6">
    <source>
        <dbReference type="PROSITE" id="PS50066"/>
    </source>
</evidence>
<name>A0ABD3J5Q7_EUCGL</name>
<comment type="caution">
    <text evidence="7">The sequence shown here is derived from an EMBL/GenBank/DDBJ whole genome shotgun (WGS) entry which is preliminary data.</text>
</comment>
<dbReference type="PROSITE" id="PS50066">
    <property type="entry name" value="MADS_BOX_2"/>
    <property type="match status" value="1"/>
</dbReference>
<keyword evidence="4" id="KW-0804">Transcription</keyword>
<dbReference type="Gene3D" id="3.40.1810.10">
    <property type="entry name" value="Transcription factor, MADS-box"/>
    <property type="match status" value="1"/>
</dbReference>
<dbReference type="InterPro" id="IPR002100">
    <property type="entry name" value="TF_MADSbox"/>
</dbReference>
<gene>
    <name evidence="7" type="ORF">ACJRO7_005264</name>
</gene>
<evidence type="ECO:0000313" key="7">
    <source>
        <dbReference type="EMBL" id="KAL3720416.1"/>
    </source>
</evidence>
<dbReference type="AlphaFoldDB" id="A0ABD3J5Q7"/>
<evidence type="ECO:0000256" key="1">
    <source>
        <dbReference type="ARBA" id="ARBA00004123"/>
    </source>
</evidence>
<evidence type="ECO:0000256" key="2">
    <source>
        <dbReference type="ARBA" id="ARBA00023015"/>
    </source>
</evidence>
<dbReference type="InterPro" id="IPR033897">
    <property type="entry name" value="SRF-like_MADS-box"/>
</dbReference>
<dbReference type="PANTHER" id="PTHR11945">
    <property type="entry name" value="MADS BOX PROTEIN"/>
    <property type="match status" value="1"/>
</dbReference>
<dbReference type="SMART" id="SM00432">
    <property type="entry name" value="MADS"/>
    <property type="match status" value="1"/>
</dbReference>
<evidence type="ECO:0000256" key="5">
    <source>
        <dbReference type="ARBA" id="ARBA00023242"/>
    </source>
</evidence>
<dbReference type="GO" id="GO:0005634">
    <property type="term" value="C:nucleus"/>
    <property type="evidence" value="ECO:0007669"/>
    <property type="project" value="UniProtKB-SubCell"/>
</dbReference>
<evidence type="ECO:0000256" key="3">
    <source>
        <dbReference type="ARBA" id="ARBA00023125"/>
    </source>
</evidence>
<dbReference type="Proteomes" id="UP001634007">
    <property type="component" value="Unassembled WGS sequence"/>
</dbReference>
<reference evidence="7 8" key="1">
    <citation type="submission" date="2024-11" db="EMBL/GenBank/DDBJ databases">
        <title>Chromosome-level genome assembly of Eucalyptus globulus Labill. provides insights into its genome evolution.</title>
        <authorList>
            <person name="Li X."/>
        </authorList>
    </citation>
    <scope>NUCLEOTIDE SEQUENCE [LARGE SCALE GENOMIC DNA]</scope>
    <source>
        <strain evidence="7">CL2024</strain>
        <tissue evidence="7">Fresh tender leaves</tissue>
    </source>
</reference>
<accession>A0ABD3J5Q7</accession>
<comment type="subcellular location">
    <subcellularLocation>
        <location evidence="1">Nucleus</location>
    </subcellularLocation>
</comment>
<dbReference type="Pfam" id="PF00319">
    <property type="entry name" value="SRF-TF"/>
    <property type="match status" value="1"/>
</dbReference>
<dbReference type="GO" id="GO:0003677">
    <property type="term" value="F:DNA binding"/>
    <property type="evidence" value="ECO:0007669"/>
    <property type="project" value="UniProtKB-KW"/>
</dbReference>
<sequence>MGRGKLALELIPKEKARRITYEKRKKGLMKKAQEFTTLCGVDTCMVIYGPAGSTAATEPEVWPASPEKVKLVIERYRSEGADRRAKRTIGLPEFFANRKRKVDAELAKARLANWEAKYPVSETLIEGFSEEDLRRLLGSLGHKLEVAKARLAVMKEDAMRRSSSHVYDHHIHANDHVYHHHHMQGMFQDHIMPVPMKQSPTDVKPHLDLPYHMMQQQQQQPLFEPDCLNSSIPMPSEWWAQKNQYLNHIPPVPSGCGGTALVNNFHHSVSFPTMQNYQFATLEGMMLSEMSAYGPITGNTSLGGTASSSAACYNNTQLVQQAPPPVPLSVMQGDPIPTQMKQASTQFHEYR</sequence>
<keyword evidence="2" id="KW-0805">Transcription regulation</keyword>
<dbReference type="EMBL" id="JBJKBG010000010">
    <property type="protein sequence ID" value="KAL3720416.1"/>
    <property type="molecule type" value="Genomic_DNA"/>
</dbReference>
<dbReference type="PRINTS" id="PR00404">
    <property type="entry name" value="MADSDOMAIN"/>
</dbReference>
<dbReference type="InterPro" id="IPR036879">
    <property type="entry name" value="TF_MADSbox_sf"/>
</dbReference>